<reference evidence="2" key="1">
    <citation type="journal article" date="2020" name="Stud. Mycol.">
        <title>101 Dothideomycetes genomes: a test case for predicting lifestyles and emergence of pathogens.</title>
        <authorList>
            <person name="Haridas S."/>
            <person name="Albert R."/>
            <person name="Binder M."/>
            <person name="Bloem J."/>
            <person name="Labutti K."/>
            <person name="Salamov A."/>
            <person name="Andreopoulos B."/>
            <person name="Baker S."/>
            <person name="Barry K."/>
            <person name="Bills G."/>
            <person name="Bluhm B."/>
            <person name="Cannon C."/>
            <person name="Castanera R."/>
            <person name="Culley D."/>
            <person name="Daum C."/>
            <person name="Ezra D."/>
            <person name="Gonzalez J."/>
            <person name="Henrissat B."/>
            <person name="Kuo A."/>
            <person name="Liang C."/>
            <person name="Lipzen A."/>
            <person name="Lutzoni F."/>
            <person name="Magnuson J."/>
            <person name="Mondo S."/>
            <person name="Nolan M."/>
            <person name="Ohm R."/>
            <person name="Pangilinan J."/>
            <person name="Park H.-J."/>
            <person name="Ramirez L."/>
            <person name="Alfaro M."/>
            <person name="Sun H."/>
            <person name="Tritt A."/>
            <person name="Yoshinaga Y."/>
            <person name="Zwiers L.-H."/>
            <person name="Turgeon B."/>
            <person name="Goodwin S."/>
            <person name="Spatafora J."/>
            <person name="Crous P."/>
            <person name="Grigoriev I."/>
        </authorList>
    </citation>
    <scope>NUCLEOTIDE SEQUENCE</scope>
    <source>
        <strain evidence="2">CBS 113979</strain>
    </source>
</reference>
<dbReference type="Proteomes" id="UP000800041">
    <property type="component" value="Unassembled WGS sequence"/>
</dbReference>
<dbReference type="EMBL" id="ML977143">
    <property type="protein sequence ID" value="KAF1990043.1"/>
    <property type="molecule type" value="Genomic_DNA"/>
</dbReference>
<evidence type="ECO:0000313" key="2">
    <source>
        <dbReference type="EMBL" id="KAF1990043.1"/>
    </source>
</evidence>
<feature type="compositionally biased region" description="Acidic residues" evidence="1">
    <location>
        <begin position="309"/>
        <end position="318"/>
    </location>
</feature>
<sequence>MLSQVSNPQSLQKWKCHVTKTIFKLRPNFSTANIKQFPTFEVLENCIKPLVSSDSILLDLPCLWEGWWRTFFQSEDLIERYRFLLQSFYGHGHDARVWPAEKLAVLELLYHPENACTESIGKHGCQKVKTRKSKYNPDPESSPVAAITLDPRLFLSEEQISQIRELHRGTWTTFAREELMFYDKGLEPAELNTLTRSRVDEHMDANPLVFKRIQTTVLKCVLDEPSISRCFVDKTDTLPAPKSSLKKKKSEAVMPAPALREHTNTTGWQGASSGPSSSKRSKITRLGSSELPFDLTENENVEPDRGESDDTAEFVDLT</sequence>
<dbReference type="AlphaFoldDB" id="A0A6G1H9Z2"/>
<feature type="region of interest" description="Disordered" evidence="1">
    <location>
        <begin position="241"/>
        <end position="318"/>
    </location>
</feature>
<evidence type="ECO:0000256" key="1">
    <source>
        <dbReference type="SAM" id="MobiDB-lite"/>
    </source>
</evidence>
<keyword evidence="3" id="KW-1185">Reference proteome</keyword>
<proteinExistence type="predicted"/>
<name>A0A6G1H9Z2_9PEZI</name>
<accession>A0A6G1H9Z2</accession>
<evidence type="ECO:0000313" key="3">
    <source>
        <dbReference type="Proteomes" id="UP000800041"/>
    </source>
</evidence>
<protein>
    <submittedName>
        <fullName evidence="2">Uncharacterized protein</fullName>
    </submittedName>
</protein>
<organism evidence="2 3">
    <name type="scientific">Aulographum hederae CBS 113979</name>
    <dbReference type="NCBI Taxonomy" id="1176131"/>
    <lineage>
        <taxon>Eukaryota</taxon>
        <taxon>Fungi</taxon>
        <taxon>Dikarya</taxon>
        <taxon>Ascomycota</taxon>
        <taxon>Pezizomycotina</taxon>
        <taxon>Dothideomycetes</taxon>
        <taxon>Pleosporomycetidae</taxon>
        <taxon>Aulographales</taxon>
        <taxon>Aulographaceae</taxon>
    </lineage>
</organism>
<gene>
    <name evidence="2" type="ORF">K402DRAFT_418137</name>
</gene>